<evidence type="ECO:0000256" key="3">
    <source>
        <dbReference type="ARBA" id="ARBA00022960"/>
    </source>
</evidence>
<dbReference type="CDD" id="cd16913">
    <property type="entry name" value="YkuD_like"/>
    <property type="match status" value="1"/>
</dbReference>
<dbReference type="InterPro" id="IPR005490">
    <property type="entry name" value="LD_TPept_cat_dom"/>
</dbReference>
<dbReference type="GO" id="GO:0016740">
    <property type="term" value="F:transferase activity"/>
    <property type="evidence" value="ECO:0007669"/>
    <property type="project" value="UniProtKB-KW"/>
</dbReference>
<feature type="chain" id="PRO_5030092608" description="L,D-TPase catalytic domain-containing protein" evidence="7">
    <location>
        <begin position="26"/>
        <end position="159"/>
    </location>
</feature>
<dbReference type="GO" id="GO:0008360">
    <property type="term" value="P:regulation of cell shape"/>
    <property type="evidence" value="ECO:0007669"/>
    <property type="project" value="UniProtKB-UniRule"/>
</dbReference>
<comment type="pathway">
    <text evidence="1 6">Cell wall biogenesis; peptidoglycan biosynthesis.</text>
</comment>
<keyword evidence="7" id="KW-0732">Signal</keyword>
<dbReference type="RefSeq" id="WP_127078019.1">
    <property type="nucleotide sequence ID" value="NZ_RSCL01000001.1"/>
</dbReference>
<evidence type="ECO:0000256" key="2">
    <source>
        <dbReference type="ARBA" id="ARBA00022679"/>
    </source>
</evidence>
<evidence type="ECO:0000256" key="5">
    <source>
        <dbReference type="ARBA" id="ARBA00023316"/>
    </source>
</evidence>
<evidence type="ECO:0000259" key="8">
    <source>
        <dbReference type="PROSITE" id="PS52029"/>
    </source>
</evidence>
<evidence type="ECO:0000256" key="1">
    <source>
        <dbReference type="ARBA" id="ARBA00004752"/>
    </source>
</evidence>
<evidence type="ECO:0000313" key="10">
    <source>
        <dbReference type="Proteomes" id="UP000271624"/>
    </source>
</evidence>
<keyword evidence="2" id="KW-0808">Transferase</keyword>
<dbReference type="InterPro" id="IPR050979">
    <property type="entry name" value="LD-transpeptidase"/>
</dbReference>
<accession>A0A433VUD3</accession>
<dbReference type="PROSITE" id="PS52029">
    <property type="entry name" value="LD_TPASE"/>
    <property type="match status" value="1"/>
</dbReference>
<reference evidence="9" key="1">
    <citation type="submission" date="2018-12" db="EMBL/GenBank/DDBJ databases">
        <authorList>
            <person name="Will S."/>
            <person name="Neumann-Schaal M."/>
            <person name="Henke P."/>
        </authorList>
    </citation>
    <scope>NUCLEOTIDE SEQUENCE</scope>
    <source>
        <strain evidence="9">PCC 7102</strain>
    </source>
</reference>
<dbReference type="Pfam" id="PF03734">
    <property type="entry name" value="YkuD"/>
    <property type="match status" value="1"/>
</dbReference>
<dbReference type="UniPathway" id="UPA00219"/>
<dbReference type="Proteomes" id="UP000271624">
    <property type="component" value="Unassembled WGS sequence"/>
</dbReference>
<dbReference type="InterPro" id="IPR038063">
    <property type="entry name" value="Transpep_catalytic_dom"/>
</dbReference>
<reference evidence="9" key="2">
    <citation type="journal article" date="2019" name="Genome Biol. Evol.">
        <title>Day and night: Metabolic profiles and evolutionary relationships of six axenic non-marine cyanobacteria.</title>
        <authorList>
            <person name="Will S.E."/>
            <person name="Henke P."/>
            <person name="Boedeker C."/>
            <person name="Huang S."/>
            <person name="Brinkmann H."/>
            <person name="Rohde M."/>
            <person name="Jarek M."/>
            <person name="Friedl T."/>
            <person name="Seufert S."/>
            <person name="Schumacher M."/>
            <person name="Overmann J."/>
            <person name="Neumann-Schaal M."/>
            <person name="Petersen J."/>
        </authorList>
    </citation>
    <scope>NUCLEOTIDE SEQUENCE [LARGE SCALE GENOMIC DNA]</scope>
    <source>
        <strain evidence="9">PCC 7102</strain>
    </source>
</reference>
<dbReference type="OrthoDB" id="463216at2"/>
<keyword evidence="5 6" id="KW-0961">Cell wall biogenesis/degradation</keyword>
<dbReference type="GO" id="GO:0018104">
    <property type="term" value="P:peptidoglycan-protein cross-linking"/>
    <property type="evidence" value="ECO:0007669"/>
    <property type="project" value="TreeGrafter"/>
</dbReference>
<gene>
    <name evidence="9" type="ORF">DSM106972_002060</name>
</gene>
<evidence type="ECO:0000313" key="9">
    <source>
        <dbReference type="EMBL" id="RUT09711.1"/>
    </source>
</evidence>
<evidence type="ECO:0000256" key="4">
    <source>
        <dbReference type="ARBA" id="ARBA00022984"/>
    </source>
</evidence>
<dbReference type="GO" id="GO:0005576">
    <property type="term" value="C:extracellular region"/>
    <property type="evidence" value="ECO:0007669"/>
    <property type="project" value="TreeGrafter"/>
</dbReference>
<dbReference type="Gene3D" id="2.40.440.10">
    <property type="entry name" value="L,D-transpeptidase catalytic domain-like"/>
    <property type="match status" value="1"/>
</dbReference>
<protein>
    <recommendedName>
        <fullName evidence="8">L,D-TPase catalytic domain-containing protein</fullName>
    </recommendedName>
</protein>
<feature type="active site" description="Proton donor/acceptor" evidence="6">
    <location>
        <position position="118"/>
    </location>
</feature>
<dbReference type="AlphaFoldDB" id="A0A433VUD3"/>
<evidence type="ECO:0000256" key="6">
    <source>
        <dbReference type="PROSITE-ProRule" id="PRU01373"/>
    </source>
</evidence>
<proteinExistence type="predicted"/>
<name>A0A433VUD3_9CYAN</name>
<dbReference type="EMBL" id="RSCL01000001">
    <property type="protein sequence ID" value="RUT09711.1"/>
    <property type="molecule type" value="Genomic_DNA"/>
</dbReference>
<dbReference type="GO" id="GO:0071555">
    <property type="term" value="P:cell wall organization"/>
    <property type="evidence" value="ECO:0007669"/>
    <property type="project" value="UniProtKB-UniRule"/>
</dbReference>
<dbReference type="SUPFAM" id="SSF141523">
    <property type="entry name" value="L,D-transpeptidase catalytic domain-like"/>
    <property type="match status" value="1"/>
</dbReference>
<keyword evidence="10" id="KW-1185">Reference proteome</keyword>
<dbReference type="PANTHER" id="PTHR30582:SF2">
    <property type="entry name" value="L,D-TRANSPEPTIDASE YCIB-RELATED"/>
    <property type="match status" value="1"/>
</dbReference>
<feature type="active site" description="Nucleophile" evidence="6">
    <location>
        <position position="134"/>
    </location>
</feature>
<organism evidence="9 10">
    <name type="scientific">Dulcicalothrix desertica PCC 7102</name>
    <dbReference type="NCBI Taxonomy" id="232991"/>
    <lineage>
        <taxon>Bacteria</taxon>
        <taxon>Bacillati</taxon>
        <taxon>Cyanobacteriota</taxon>
        <taxon>Cyanophyceae</taxon>
        <taxon>Nostocales</taxon>
        <taxon>Calotrichaceae</taxon>
        <taxon>Dulcicalothrix</taxon>
    </lineage>
</organism>
<sequence>MKLKIFFLATLLTLSITAPPNQVLAQSKTKGIQTQIQTLKKSEKRWILVDISKQTLTAWEGSNPVYAVKVSTGKKKTPTLIGAFNIQTKHRKARMRGADYDVQNVPYVMYYDGNYGIHGAYWHRSFGTPVSRGCVNVAPNHAKWLYDWATVGTPVIVQK</sequence>
<keyword evidence="3 6" id="KW-0133">Cell shape</keyword>
<comment type="caution">
    <text evidence="9">The sequence shown here is derived from an EMBL/GenBank/DDBJ whole genome shotgun (WGS) entry which is preliminary data.</text>
</comment>
<keyword evidence="4 6" id="KW-0573">Peptidoglycan synthesis</keyword>
<feature type="signal peptide" evidence="7">
    <location>
        <begin position="1"/>
        <end position="25"/>
    </location>
</feature>
<dbReference type="GO" id="GO:0071972">
    <property type="term" value="F:peptidoglycan L,D-transpeptidase activity"/>
    <property type="evidence" value="ECO:0007669"/>
    <property type="project" value="TreeGrafter"/>
</dbReference>
<evidence type="ECO:0000256" key="7">
    <source>
        <dbReference type="SAM" id="SignalP"/>
    </source>
</evidence>
<dbReference type="PANTHER" id="PTHR30582">
    <property type="entry name" value="L,D-TRANSPEPTIDASE"/>
    <property type="match status" value="1"/>
</dbReference>
<feature type="domain" description="L,D-TPase catalytic" evidence="8">
    <location>
        <begin position="45"/>
        <end position="158"/>
    </location>
</feature>